<proteinExistence type="inferred from homology"/>
<evidence type="ECO:0000256" key="2">
    <source>
        <dbReference type="ARBA" id="ARBA00022980"/>
    </source>
</evidence>
<dbReference type="PANTHER" id="PTHR11655">
    <property type="entry name" value="60S/50S RIBOSOMAL PROTEIN L6/L9"/>
    <property type="match status" value="1"/>
</dbReference>
<sequence length="188" mass="21170">MRDVIKTEELDIPEGVEVNIRSRLITVKGPRGVLTKNVRHIDMDIRLLKGKVTFAVWQGARKHVACLRTIKSLINNMIIGVTKGFQYKMRAVYAHFPINCIIQDTGAALEIRNFLGEKIVRHVNMLEGVTVSESKAQKDELILEGNDVQNVSQSAASIQGLCRVRNKDIRKFLDGIYVSEKGTILKQD</sequence>
<dbReference type="GeneID" id="63827437"/>
<dbReference type="OrthoDB" id="10252633at2759"/>
<organism evidence="5 6">
    <name type="scientific">Laetiporus sulphureus 93-53</name>
    <dbReference type="NCBI Taxonomy" id="1314785"/>
    <lineage>
        <taxon>Eukaryota</taxon>
        <taxon>Fungi</taxon>
        <taxon>Dikarya</taxon>
        <taxon>Basidiomycota</taxon>
        <taxon>Agaricomycotina</taxon>
        <taxon>Agaricomycetes</taxon>
        <taxon>Polyporales</taxon>
        <taxon>Laetiporus</taxon>
    </lineage>
</organism>
<dbReference type="GO" id="GO:0003735">
    <property type="term" value="F:structural constituent of ribosome"/>
    <property type="evidence" value="ECO:0007669"/>
    <property type="project" value="InterPro"/>
</dbReference>
<evidence type="ECO:0000256" key="3">
    <source>
        <dbReference type="ARBA" id="ARBA00023274"/>
    </source>
</evidence>
<accession>A0A165I2S2</accession>
<dbReference type="Pfam" id="PF00347">
    <property type="entry name" value="Ribosomal_L6"/>
    <property type="match status" value="2"/>
</dbReference>
<evidence type="ECO:0000256" key="1">
    <source>
        <dbReference type="ARBA" id="ARBA00009356"/>
    </source>
</evidence>
<keyword evidence="3" id="KW-0687">Ribonucleoprotein</keyword>
<dbReference type="GO" id="GO:0019843">
    <property type="term" value="F:rRNA binding"/>
    <property type="evidence" value="ECO:0007669"/>
    <property type="project" value="InterPro"/>
</dbReference>
<dbReference type="GO" id="GO:0002181">
    <property type="term" value="P:cytoplasmic translation"/>
    <property type="evidence" value="ECO:0007669"/>
    <property type="project" value="TreeGrafter"/>
</dbReference>
<dbReference type="PANTHER" id="PTHR11655:SF16">
    <property type="entry name" value="60S RIBOSOMAL PROTEIN L9"/>
    <property type="match status" value="1"/>
</dbReference>
<dbReference type="Gene3D" id="3.90.930.12">
    <property type="entry name" value="Ribosomal protein L6, alpha-beta domain"/>
    <property type="match status" value="2"/>
</dbReference>
<keyword evidence="2 5" id="KW-0689">Ribosomal protein</keyword>
<comment type="similarity">
    <text evidence="1">Belongs to the universal ribosomal protein uL6 family.</text>
</comment>
<dbReference type="InterPro" id="IPR036789">
    <property type="entry name" value="Ribosomal_uL6-like_a/b-dom_sf"/>
</dbReference>
<evidence type="ECO:0000259" key="4">
    <source>
        <dbReference type="Pfam" id="PF00347"/>
    </source>
</evidence>
<dbReference type="InParanoid" id="A0A165I2S2"/>
<dbReference type="InterPro" id="IPR000702">
    <property type="entry name" value="Ribosomal_uL6-like"/>
</dbReference>
<gene>
    <name evidence="5" type="ORF">LAESUDRAFT_733189</name>
</gene>
<dbReference type="PIRSF" id="PIRSF002162">
    <property type="entry name" value="Ribosomal_L6"/>
    <property type="match status" value="1"/>
</dbReference>
<dbReference type="Proteomes" id="UP000076871">
    <property type="component" value="Unassembled WGS sequence"/>
</dbReference>
<keyword evidence="6" id="KW-1185">Reference proteome</keyword>
<evidence type="ECO:0000313" key="5">
    <source>
        <dbReference type="EMBL" id="KZT12515.1"/>
    </source>
</evidence>
<dbReference type="FunCoup" id="A0A165I2S2">
    <property type="interactions" value="374"/>
</dbReference>
<dbReference type="GO" id="GO:0022625">
    <property type="term" value="C:cytosolic large ribosomal subunit"/>
    <property type="evidence" value="ECO:0007669"/>
    <property type="project" value="TreeGrafter"/>
</dbReference>
<feature type="domain" description="Large ribosomal subunit protein uL6 alpha-beta" evidence="4">
    <location>
        <begin position="109"/>
        <end position="175"/>
    </location>
</feature>
<name>A0A165I2S2_9APHY</name>
<dbReference type="FunFam" id="3.90.930.12:FF:000004">
    <property type="entry name" value="60S ribosomal protein L9"/>
    <property type="match status" value="1"/>
</dbReference>
<reference evidence="5 6" key="1">
    <citation type="journal article" date="2016" name="Mol. Biol. Evol.">
        <title>Comparative Genomics of Early-Diverging Mushroom-Forming Fungi Provides Insights into the Origins of Lignocellulose Decay Capabilities.</title>
        <authorList>
            <person name="Nagy L.G."/>
            <person name="Riley R."/>
            <person name="Tritt A."/>
            <person name="Adam C."/>
            <person name="Daum C."/>
            <person name="Floudas D."/>
            <person name="Sun H."/>
            <person name="Yadav J.S."/>
            <person name="Pangilinan J."/>
            <person name="Larsson K.H."/>
            <person name="Matsuura K."/>
            <person name="Barry K."/>
            <person name="Labutti K."/>
            <person name="Kuo R."/>
            <person name="Ohm R.A."/>
            <person name="Bhattacharya S.S."/>
            <person name="Shirouzu T."/>
            <person name="Yoshinaga Y."/>
            <person name="Martin F.M."/>
            <person name="Grigoriev I.V."/>
            <person name="Hibbett D.S."/>
        </authorList>
    </citation>
    <scope>NUCLEOTIDE SEQUENCE [LARGE SCALE GENOMIC DNA]</scope>
    <source>
        <strain evidence="5 6">93-53</strain>
    </source>
</reference>
<dbReference type="RefSeq" id="XP_040770025.1">
    <property type="nucleotide sequence ID" value="XM_040910408.1"/>
</dbReference>
<dbReference type="SUPFAM" id="SSF56053">
    <property type="entry name" value="Ribosomal protein L6"/>
    <property type="match status" value="2"/>
</dbReference>
<dbReference type="STRING" id="1314785.A0A165I2S2"/>
<dbReference type="InterPro" id="IPR020040">
    <property type="entry name" value="Ribosomal_uL6_a/b-dom"/>
</dbReference>
<dbReference type="FunFam" id="3.90.930.12:FF:000003">
    <property type="entry name" value="60S ribosomal protein L9"/>
    <property type="match status" value="1"/>
</dbReference>
<dbReference type="EMBL" id="KV427605">
    <property type="protein sequence ID" value="KZT12515.1"/>
    <property type="molecule type" value="Genomic_DNA"/>
</dbReference>
<feature type="domain" description="Large ribosomal subunit protein uL6 alpha-beta" evidence="4">
    <location>
        <begin position="12"/>
        <end position="84"/>
    </location>
</feature>
<evidence type="ECO:0000313" key="6">
    <source>
        <dbReference type="Proteomes" id="UP000076871"/>
    </source>
</evidence>
<dbReference type="AlphaFoldDB" id="A0A165I2S2"/>
<protein>
    <submittedName>
        <fullName evidence="5">60S ribosomal protein L9</fullName>
    </submittedName>
</protein>